<dbReference type="AlphaFoldDB" id="A1BDM7"/>
<dbReference type="HOGENOM" id="CLU_000604_1_11_10"/>
<gene>
    <name evidence="5" type="ordered locus">Cpha266_0446</name>
</gene>
<dbReference type="PANTHER" id="PTHR42734">
    <property type="entry name" value="METAL TRANSPORT SYSTEM ATP-BINDING PROTEIN TM_0124-RELATED"/>
    <property type="match status" value="1"/>
</dbReference>
<dbReference type="EMBL" id="CP000492">
    <property type="protein sequence ID" value="ABL64504.1"/>
    <property type="molecule type" value="Genomic_DNA"/>
</dbReference>
<dbReference type="Proteomes" id="UP000008701">
    <property type="component" value="Chromosome"/>
</dbReference>
<dbReference type="FunFam" id="3.40.50.300:FF:000134">
    <property type="entry name" value="Iron-enterobactin ABC transporter ATP-binding protein"/>
    <property type="match status" value="1"/>
</dbReference>
<reference evidence="5 6" key="1">
    <citation type="submission" date="2006-12" db="EMBL/GenBank/DDBJ databases">
        <title>Complete sequence of Chlorobium phaeobacteroides DSM 266.</title>
        <authorList>
            <consortium name="US DOE Joint Genome Institute"/>
            <person name="Copeland A."/>
            <person name="Lucas S."/>
            <person name="Lapidus A."/>
            <person name="Barry K."/>
            <person name="Detter J.C."/>
            <person name="Glavina del Rio T."/>
            <person name="Hammon N."/>
            <person name="Israni S."/>
            <person name="Pitluck S."/>
            <person name="Goltsman E."/>
            <person name="Schmutz J."/>
            <person name="Larimer F."/>
            <person name="Land M."/>
            <person name="Hauser L."/>
            <person name="Mikhailova N."/>
            <person name="Li T."/>
            <person name="Overmann J."/>
            <person name="Bryant D.A."/>
            <person name="Richardson P."/>
        </authorList>
    </citation>
    <scope>NUCLEOTIDE SEQUENCE [LARGE SCALE GENOMIC DNA]</scope>
    <source>
        <strain evidence="5 6">DSM 266</strain>
    </source>
</reference>
<name>A1BDM7_CHLPD</name>
<dbReference type="PANTHER" id="PTHR42734:SF19">
    <property type="entry name" value="IRON COMPOUNDS ABC TRANSPORTER, ATP-BINDING PROTEIN"/>
    <property type="match status" value="1"/>
</dbReference>
<dbReference type="KEGG" id="cph:Cpha266_0446"/>
<keyword evidence="3" id="KW-0067">ATP-binding</keyword>
<dbReference type="SMART" id="SM00382">
    <property type="entry name" value="AAA"/>
    <property type="match status" value="1"/>
</dbReference>
<evidence type="ECO:0000256" key="2">
    <source>
        <dbReference type="ARBA" id="ARBA00022741"/>
    </source>
</evidence>
<dbReference type="InterPro" id="IPR003593">
    <property type="entry name" value="AAA+_ATPase"/>
</dbReference>
<dbReference type="Pfam" id="PF00005">
    <property type="entry name" value="ABC_tran"/>
    <property type="match status" value="1"/>
</dbReference>
<dbReference type="STRING" id="290317.Cpha266_0446"/>
<evidence type="ECO:0000256" key="3">
    <source>
        <dbReference type="ARBA" id="ARBA00022840"/>
    </source>
</evidence>
<dbReference type="InterPro" id="IPR003439">
    <property type="entry name" value="ABC_transporter-like_ATP-bd"/>
</dbReference>
<protein>
    <submittedName>
        <fullName evidence="5">ABC transporter related protein</fullName>
    </submittedName>
</protein>
<dbReference type="OrthoDB" id="9787851at2"/>
<organism evidence="5 6">
    <name type="scientific">Chlorobium phaeobacteroides (strain DSM 266 / SMG 266 / 2430)</name>
    <dbReference type="NCBI Taxonomy" id="290317"/>
    <lineage>
        <taxon>Bacteria</taxon>
        <taxon>Pseudomonadati</taxon>
        <taxon>Chlorobiota</taxon>
        <taxon>Chlorobiia</taxon>
        <taxon>Chlorobiales</taxon>
        <taxon>Chlorobiaceae</taxon>
        <taxon>Chlorobium/Pelodictyon group</taxon>
        <taxon>Chlorobium</taxon>
    </lineage>
</organism>
<dbReference type="PROSITE" id="PS00211">
    <property type="entry name" value="ABC_TRANSPORTER_1"/>
    <property type="match status" value="1"/>
</dbReference>
<dbReference type="InterPro" id="IPR050153">
    <property type="entry name" value="Metal_Ion_Import_ABC"/>
</dbReference>
<feature type="domain" description="ABC transporter" evidence="4">
    <location>
        <begin position="6"/>
        <end position="244"/>
    </location>
</feature>
<dbReference type="RefSeq" id="WP_011744337.1">
    <property type="nucleotide sequence ID" value="NC_008639.1"/>
</dbReference>
<dbReference type="InterPro" id="IPR017871">
    <property type="entry name" value="ABC_transporter-like_CS"/>
</dbReference>
<dbReference type="Gene3D" id="3.40.50.300">
    <property type="entry name" value="P-loop containing nucleotide triphosphate hydrolases"/>
    <property type="match status" value="1"/>
</dbReference>
<proteinExistence type="predicted"/>
<dbReference type="SUPFAM" id="SSF52540">
    <property type="entry name" value="P-loop containing nucleoside triphosphate hydrolases"/>
    <property type="match status" value="1"/>
</dbReference>
<evidence type="ECO:0000313" key="6">
    <source>
        <dbReference type="Proteomes" id="UP000008701"/>
    </source>
</evidence>
<keyword evidence="2" id="KW-0547">Nucleotide-binding</keyword>
<dbReference type="InterPro" id="IPR027417">
    <property type="entry name" value="P-loop_NTPase"/>
</dbReference>
<evidence type="ECO:0000256" key="1">
    <source>
        <dbReference type="ARBA" id="ARBA00022448"/>
    </source>
</evidence>
<keyword evidence="1" id="KW-0813">Transport</keyword>
<accession>A1BDM7</accession>
<dbReference type="GO" id="GO:0016887">
    <property type="term" value="F:ATP hydrolysis activity"/>
    <property type="evidence" value="ECO:0007669"/>
    <property type="project" value="InterPro"/>
</dbReference>
<dbReference type="GO" id="GO:0005524">
    <property type="term" value="F:ATP binding"/>
    <property type="evidence" value="ECO:0007669"/>
    <property type="project" value="UniProtKB-KW"/>
</dbReference>
<dbReference type="CDD" id="cd03214">
    <property type="entry name" value="ABC_Iron-Siderophores_B12_Hemin"/>
    <property type="match status" value="1"/>
</dbReference>
<sequence length="266" mass="29120">MGFKKRVTLDITHADFGYQGRAVLRDVTFRMDSGDIVCVLGANGAGKTTLFKTLLGFIRPISGALMLNGIELSQYKPRELARLIAYVPQAHHVPFSYTAGDVVLFGRAVHLGLFASPGKNDRIIASRSLELMEISHLADKPFTELSGGERQMVIISRALAQEAPLLILDEPTSNLDYGNQIRVISKIKELQKAETGVLMATHMPDHAFMLASKAVIMHKGSLSFSDVSETIVTPEVLKQLYGVDVRIFDTPFDGHAGRKVCAPVLD</sequence>
<dbReference type="PROSITE" id="PS50893">
    <property type="entry name" value="ABC_TRANSPORTER_2"/>
    <property type="match status" value="1"/>
</dbReference>
<evidence type="ECO:0000259" key="4">
    <source>
        <dbReference type="PROSITE" id="PS50893"/>
    </source>
</evidence>
<keyword evidence="6" id="KW-1185">Reference proteome</keyword>
<evidence type="ECO:0000313" key="5">
    <source>
        <dbReference type="EMBL" id="ABL64504.1"/>
    </source>
</evidence>
<dbReference type="eggNOG" id="COG1120">
    <property type="taxonomic scope" value="Bacteria"/>
</dbReference>